<evidence type="ECO:0000259" key="2">
    <source>
        <dbReference type="Pfam" id="PF01551"/>
    </source>
</evidence>
<name>A0ABS2D9J0_9SPHN</name>
<dbReference type="InterPro" id="IPR011055">
    <property type="entry name" value="Dup_hybrid_motif"/>
</dbReference>
<reference evidence="3 4" key="1">
    <citation type="submission" date="2020-12" db="EMBL/GenBank/DDBJ databases">
        <title>Sphingomonas sp.</title>
        <authorList>
            <person name="Kim M.K."/>
        </authorList>
    </citation>
    <scope>NUCLEOTIDE SEQUENCE [LARGE SCALE GENOMIC DNA]</scope>
    <source>
        <strain evidence="3 4">BT552</strain>
    </source>
</reference>
<organism evidence="3 4">
    <name type="scientific">Sphingomonas longa</name>
    <dbReference type="NCBI Taxonomy" id="2778730"/>
    <lineage>
        <taxon>Bacteria</taxon>
        <taxon>Pseudomonadati</taxon>
        <taxon>Pseudomonadota</taxon>
        <taxon>Alphaproteobacteria</taxon>
        <taxon>Sphingomonadales</taxon>
        <taxon>Sphingomonadaceae</taxon>
        <taxon>Sphingomonas</taxon>
    </lineage>
</organism>
<evidence type="ECO:0000256" key="1">
    <source>
        <dbReference type="SAM" id="SignalP"/>
    </source>
</evidence>
<dbReference type="Pfam" id="PF01551">
    <property type="entry name" value="Peptidase_M23"/>
    <property type="match status" value="1"/>
</dbReference>
<feature type="domain" description="M23ase beta-sheet core" evidence="2">
    <location>
        <begin position="290"/>
        <end position="379"/>
    </location>
</feature>
<proteinExistence type="predicted"/>
<dbReference type="SUPFAM" id="SSF51261">
    <property type="entry name" value="Duplicated hybrid motif"/>
    <property type="match status" value="1"/>
</dbReference>
<keyword evidence="4" id="KW-1185">Reference proteome</keyword>
<gene>
    <name evidence="3" type="ORF">ILT43_12470</name>
</gene>
<evidence type="ECO:0000313" key="3">
    <source>
        <dbReference type="EMBL" id="MBM6577188.1"/>
    </source>
</evidence>
<evidence type="ECO:0000313" key="4">
    <source>
        <dbReference type="Proteomes" id="UP000763641"/>
    </source>
</evidence>
<dbReference type="CDD" id="cd12797">
    <property type="entry name" value="M23_peptidase"/>
    <property type="match status" value="1"/>
</dbReference>
<dbReference type="InterPro" id="IPR050570">
    <property type="entry name" value="Cell_wall_metabolism_enzyme"/>
</dbReference>
<dbReference type="RefSeq" id="WP_204199284.1">
    <property type="nucleotide sequence ID" value="NZ_JAFEMC010000003.1"/>
</dbReference>
<accession>A0ABS2D9J0</accession>
<dbReference type="Gene3D" id="2.70.70.10">
    <property type="entry name" value="Glucose Permease (Domain IIA)"/>
    <property type="match status" value="1"/>
</dbReference>
<dbReference type="InterPro" id="IPR016047">
    <property type="entry name" value="M23ase_b-sheet_dom"/>
</dbReference>
<protein>
    <submittedName>
        <fullName evidence="3">Peptidoglycan DD-metalloendopeptidase family protein</fullName>
    </submittedName>
</protein>
<dbReference type="EMBL" id="JAFEMC010000003">
    <property type="protein sequence ID" value="MBM6577188.1"/>
    <property type="molecule type" value="Genomic_DNA"/>
</dbReference>
<feature type="chain" id="PRO_5046034214" evidence="1">
    <location>
        <begin position="20"/>
        <end position="385"/>
    </location>
</feature>
<dbReference type="PANTHER" id="PTHR21666:SF270">
    <property type="entry name" value="MUREIN HYDROLASE ACTIVATOR ENVC"/>
    <property type="match status" value="1"/>
</dbReference>
<sequence length="385" mass="39215">MRAAAILLALLATGGVATAGPKLVDRQRSLTEAKRAGAAAQARADRLAAAAGRERDAAAKAAAEERALAARVSAAEADLATAGARAAVVDRLLADQRARLAAAQAPVARLLAALQSLAARPAIVAVAQPGSVDDLVHLRAVLGGTLPVIRTRTAGVRAELERTRGLRADAALAARAIGDSRATLERERRDLAALEASHRGKAVALGRGAIIESDRALSLGEEARDLIDRMTEDGEGQATVAGLSRLPGPVARPMAVGVLGPVPPRGVLRMPVAGRLVTGFGEISEAGVRSRGLSFVTAPGATVVAPAGGRVRYARRFGEYGAIVVVDHGDGWTSLLTGLAQVGVRAGATVAQGRAIGLAVGGERLPVTIEVRRRGRPIDAAALAG</sequence>
<keyword evidence="1" id="KW-0732">Signal</keyword>
<comment type="caution">
    <text evidence="3">The sequence shown here is derived from an EMBL/GenBank/DDBJ whole genome shotgun (WGS) entry which is preliminary data.</text>
</comment>
<feature type="signal peptide" evidence="1">
    <location>
        <begin position="1"/>
        <end position="19"/>
    </location>
</feature>
<dbReference type="Proteomes" id="UP000763641">
    <property type="component" value="Unassembled WGS sequence"/>
</dbReference>
<dbReference type="PANTHER" id="PTHR21666">
    <property type="entry name" value="PEPTIDASE-RELATED"/>
    <property type="match status" value="1"/>
</dbReference>